<name>A0A8R1E5A9_CAEJA</name>
<reference evidence="3" key="2">
    <citation type="submission" date="2022-06" db="UniProtKB">
        <authorList>
            <consortium name="EnsemblMetazoa"/>
        </authorList>
    </citation>
    <scope>IDENTIFICATION</scope>
    <source>
        <strain evidence="3">DF5081</strain>
    </source>
</reference>
<organism evidence="3 4">
    <name type="scientific">Caenorhabditis japonica</name>
    <dbReference type="NCBI Taxonomy" id="281687"/>
    <lineage>
        <taxon>Eukaryota</taxon>
        <taxon>Metazoa</taxon>
        <taxon>Ecdysozoa</taxon>
        <taxon>Nematoda</taxon>
        <taxon>Chromadorea</taxon>
        <taxon>Rhabditida</taxon>
        <taxon>Rhabditina</taxon>
        <taxon>Rhabditomorpha</taxon>
        <taxon>Rhabditoidea</taxon>
        <taxon>Rhabditidae</taxon>
        <taxon>Peloderinae</taxon>
        <taxon>Caenorhabditis</taxon>
    </lineage>
</organism>
<dbReference type="GO" id="GO:0043420">
    <property type="term" value="P:anthranilate metabolic process"/>
    <property type="evidence" value="ECO:0007669"/>
    <property type="project" value="TreeGrafter"/>
</dbReference>
<dbReference type="InterPro" id="IPR010111">
    <property type="entry name" value="Kynureninase"/>
</dbReference>
<dbReference type="Proteomes" id="UP000005237">
    <property type="component" value="Unassembled WGS sequence"/>
</dbReference>
<dbReference type="GO" id="GO:0009435">
    <property type="term" value="P:NAD+ biosynthetic process"/>
    <property type="evidence" value="ECO:0007669"/>
    <property type="project" value="InterPro"/>
</dbReference>
<accession>A0A8R1E5A9</accession>
<dbReference type="AlphaFoldDB" id="A0A8R1E5A9"/>
<dbReference type="EnsemblMetazoa" id="CJA25303.1">
    <property type="protein sequence ID" value="CJA25303.1"/>
    <property type="gene ID" value="WBGene00180875"/>
</dbReference>
<dbReference type="Gene3D" id="3.90.1150.10">
    <property type="entry name" value="Aspartate Aminotransferase, domain 1"/>
    <property type="match status" value="1"/>
</dbReference>
<evidence type="ECO:0000313" key="3">
    <source>
        <dbReference type="EnsemblMetazoa" id="CJA25303.1"/>
    </source>
</evidence>
<reference evidence="4" key="1">
    <citation type="submission" date="2010-08" db="EMBL/GenBank/DDBJ databases">
        <authorList>
            <consortium name="Caenorhabditis japonica Sequencing Consortium"/>
            <person name="Wilson R.K."/>
        </authorList>
    </citation>
    <scope>NUCLEOTIDE SEQUENCE [LARGE SCALE GENOMIC DNA]</scope>
    <source>
        <strain evidence="4">DF5081</strain>
    </source>
</reference>
<feature type="region of interest" description="Disordered" evidence="2">
    <location>
        <begin position="1"/>
        <end position="20"/>
    </location>
</feature>
<dbReference type="InterPro" id="IPR015422">
    <property type="entry name" value="PyrdxlP-dep_Trfase_small"/>
</dbReference>
<dbReference type="GO" id="GO:0030170">
    <property type="term" value="F:pyridoxal phosphate binding"/>
    <property type="evidence" value="ECO:0007669"/>
    <property type="project" value="InterPro"/>
</dbReference>
<evidence type="ECO:0008006" key="5">
    <source>
        <dbReference type="Google" id="ProtNLM"/>
    </source>
</evidence>
<evidence type="ECO:0000313" key="4">
    <source>
        <dbReference type="Proteomes" id="UP000005237"/>
    </source>
</evidence>
<protein>
    <recommendedName>
        <fullName evidence="5">Kynureninase</fullName>
    </recommendedName>
</protein>
<keyword evidence="1" id="KW-0663">Pyridoxal phosphate</keyword>
<sequence length="118" mass="13008">MSDTEGQAPPPPPPQPQDDEQCLCTQDKVLQFLNKMADESGIKDLTDPALAEFLSESDSLKGIRDLFHYPKAGTLPHVDPSLVDPESDSIYLCGNSLGLMPKATEEVLKEHLDKWAKM</sequence>
<proteinExistence type="predicted"/>
<dbReference type="GO" id="GO:0005737">
    <property type="term" value="C:cytoplasm"/>
    <property type="evidence" value="ECO:0007669"/>
    <property type="project" value="InterPro"/>
</dbReference>
<dbReference type="PANTHER" id="PTHR14084:SF0">
    <property type="entry name" value="KYNURENINASE"/>
    <property type="match status" value="1"/>
</dbReference>
<dbReference type="GO" id="GO:0030429">
    <property type="term" value="F:kynureninase activity"/>
    <property type="evidence" value="ECO:0007669"/>
    <property type="project" value="InterPro"/>
</dbReference>
<keyword evidence="4" id="KW-1185">Reference proteome</keyword>
<dbReference type="GO" id="GO:0019441">
    <property type="term" value="P:L-tryptophan catabolic process to kynurenine"/>
    <property type="evidence" value="ECO:0007669"/>
    <property type="project" value="TreeGrafter"/>
</dbReference>
<dbReference type="PANTHER" id="PTHR14084">
    <property type="entry name" value="KYNURENINASE"/>
    <property type="match status" value="1"/>
</dbReference>
<evidence type="ECO:0000256" key="2">
    <source>
        <dbReference type="SAM" id="MobiDB-lite"/>
    </source>
</evidence>
<evidence type="ECO:0000256" key="1">
    <source>
        <dbReference type="ARBA" id="ARBA00022898"/>
    </source>
</evidence>